<dbReference type="InterPro" id="IPR005119">
    <property type="entry name" value="LysR_subst-bd"/>
</dbReference>
<dbReference type="Pfam" id="PF03466">
    <property type="entry name" value="LysR_substrate"/>
    <property type="match status" value="1"/>
</dbReference>
<dbReference type="RefSeq" id="WP_133198913.1">
    <property type="nucleotide sequence ID" value="NZ_JBHUCW010000046.1"/>
</dbReference>
<name>A0A4R5M1F9_9BURK</name>
<protein>
    <submittedName>
        <fullName evidence="6">LysR family transcriptional regulator</fullName>
    </submittedName>
</protein>
<dbReference type="Pfam" id="PF00126">
    <property type="entry name" value="HTH_1"/>
    <property type="match status" value="1"/>
</dbReference>
<evidence type="ECO:0000313" key="6">
    <source>
        <dbReference type="EMBL" id="TDG18861.1"/>
    </source>
</evidence>
<keyword evidence="7" id="KW-1185">Reference proteome</keyword>
<dbReference type="AlphaFoldDB" id="A0A4R5M1F9"/>
<keyword evidence="3" id="KW-0238">DNA-binding</keyword>
<dbReference type="GO" id="GO:0043565">
    <property type="term" value="F:sequence-specific DNA binding"/>
    <property type="evidence" value="ECO:0007669"/>
    <property type="project" value="TreeGrafter"/>
</dbReference>
<dbReference type="CDD" id="cd08472">
    <property type="entry name" value="PBP2_CrgA_like_3"/>
    <property type="match status" value="1"/>
</dbReference>
<sequence>MDRLMAMQVFTKVVEMNGFARAADALGVPPASATTLIQKLEAHLQVRLMQRTTRRISLTPEGAEYYERCVRILEDIDETEDSLTHTAKGPRGKLRVDMPSSLGRVIVMPRIEEFRARYPDVELMLGFGDRPVDLIQEGVDCALRVGQLEDSSLVARRLGALTTMTAASPAYLERYGEPHSLEALEQHIAVQYFSNRTGRIAGLNFMVDGKSTDMKMNGTLAVNDADAYVTCGVNGAGIIQAPWFMLLSHLEAGELKEILTPWKVRPMPLSAVYPHNRHLAAKVRVFVEWIAELCEQTPLAFTHNWSPLADDVSDAGPAPLLAHAGQDFAAAGKMRMIKGTGIRSAGSMI</sequence>
<dbReference type="PANTHER" id="PTHR30537">
    <property type="entry name" value="HTH-TYPE TRANSCRIPTIONAL REGULATOR"/>
    <property type="match status" value="1"/>
</dbReference>
<dbReference type="SUPFAM" id="SSF46785">
    <property type="entry name" value="Winged helix' DNA-binding domain"/>
    <property type="match status" value="1"/>
</dbReference>
<evidence type="ECO:0000256" key="2">
    <source>
        <dbReference type="ARBA" id="ARBA00023015"/>
    </source>
</evidence>
<gene>
    <name evidence="6" type="ORF">EYW47_32485</name>
</gene>
<dbReference type="FunFam" id="1.10.10.10:FF:000001">
    <property type="entry name" value="LysR family transcriptional regulator"/>
    <property type="match status" value="1"/>
</dbReference>
<dbReference type="FunFam" id="3.40.190.290:FF:000001">
    <property type="entry name" value="Transcriptional regulator, LysR family"/>
    <property type="match status" value="1"/>
</dbReference>
<evidence type="ECO:0000256" key="4">
    <source>
        <dbReference type="ARBA" id="ARBA00023163"/>
    </source>
</evidence>
<comment type="caution">
    <text evidence="6">The sequence shown here is derived from an EMBL/GenBank/DDBJ whole genome shotgun (WGS) entry which is preliminary data.</text>
</comment>
<evidence type="ECO:0000256" key="1">
    <source>
        <dbReference type="ARBA" id="ARBA00009437"/>
    </source>
</evidence>
<dbReference type="EMBL" id="SMRP01000026">
    <property type="protein sequence ID" value="TDG18861.1"/>
    <property type="molecule type" value="Genomic_DNA"/>
</dbReference>
<feature type="domain" description="HTH lysR-type" evidence="5">
    <location>
        <begin position="1"/>
        <end position="59"/>
    </location>
</feature>
<evidence type="ECO:0000313" key="7">
    <source>
        <dbReference type="Proteomes" id="UP000295722"/>
    </source>
</evidence>
<dbReference type="InterPro" id="IPR058163">
    <property type="entry name" value="LysR-type_TF_proteobact-type"/>
</dbReference>
<dbReference type="PROSITE" id="PS50931">
    <property type="entry name" value="HTH_LYSR"/>
    <property type="match status" value="1"/>
</dbReference>
<dbReference type="OrthoDB" id="9076738at2"/>
<dbReference type="SUPFAM" id="SSF53850">
    <property type="entry name" value="Periplasmic binding protein-like II"/>
    <property type="match status" value="1"/>
</dbReference>
<dbReference type="InterPro" id="IPR036390">
    <property type="entry name" value="WH_DNA-bd_sf"/>
</dbReference>
<dbReference type="Proteomes" id="UP000295722">
    <property type="component" value="Unassembled WGS sequence"/>
</dbReference>
<dbReference type="Gene3D" id="1.10.10.10">
    <property type="entry name" value="Winged helix-like DNA-binding domain superfamily/Winged helix DNA-binding domain"/>
    <property type="match status" value="1"/>
</dbReference>
<comment type="similarity">
    <text evidence="1">Belongs to the LysR transcriptional regulatory family.</text>
</comment>
<dbReference type="PANTHER" id="PTHR30537:SF72">
    <property type="entry name" value="LYSR FAMILY TRANSCRIPTIONAL REGULATOR"/>
    <property type="match status" value="1"/>
</dbReference>
<dbReference type="InterPro" id="IPR000847">
    <property type="entry name" value="LysR_HTH_N"/>
</dbReference>
<organism evidence="6 7">
    <name type="scientific">Paraburkholderia silviterrae</name>
    <dbReference type="NCBI Taxonomy" id="2528715"/>
    <lineage>
        <taxon>Bacteria</taxon>
        <taxon>Pseudomonadati</taxon>
        <taxon>Pseudomonadota</taxon>
        <taxon>Betaproteobacteria</taxon>
        <taxon>Burkholderiales</taxon>
        <taxon>Burkholderiaceae</taxon>
        <taxon>Paraburkholderia</taxon>
    </lineage>
</organism>
<dbReference type="InterPro" id="IPR036388">
    <property type="entry name" value="WH-like_DNA-bd_sf"/>
</dbReference>
<reference evidence="6 7" key="1">
    <citation type="submission" date="2019-03" db="EMBL/GenBank/DDBJ databases">
        <title>Paraburkholderia sp. 4M-K11, isolated from subtropical forest soil.</title>
        <authorList>
            <person name="Gao Z.-H."/>
            <person name="Qiu L.-H."/>
        </authorList>
    </citation>
    <scope>NUCLEOTIDE SEQUENCE [LARGE SCALE GENOMIC DNA]</scope>
    <source>
        <strain evidence="6 7">4M-K11</strain>
    </source>
</reference>
<evidence type="ECO:0000256" key="3">
    <source>
        <dbReference type="ARBA" id="ARBA00023125"/>
    </source>
</evidence>
<dbReference type="GO" id="GO:0003700">
    <property type="term" value="F:DNA-binding transcription factor activity"/>
    <property type="evidence" value="ECO:0007669"/>
    <property type="project" value="InterPro"/>
</dbReference>
<keyword evidence="2" id="KW-0805">Transcription regulation</keyword>
<accession>A0A4R5M1F9</accession>
<dbReference type="GO" id="GO:0006351">
    <property type="term" value="P:DNA-templated transcription"/>
    <property type="evidence" value="ECO:0007669"/>
    <property type="project" value="TreeGrafter"/>
</dbReference>
<proteinExistence type="inferred from homology"/>
<dbReference type="Gene3D" id="3.40.190.290">
    <property type="match status" value="1"/>
</dbReference>
<evidence type="ECO:0000259" key="5">
    <source>
        <dbReference type="PROSITE" id="PS50931"/>
    </source>
</evidence>
<keyword evidence="4" id="KW-0804">Transcription</keyword>